<organism evidence="1 2">
    <name type="scientific">Streptomyces agglomeratus</name>
    <dbReference type="NCBI Taxonomy" id="285458"/>
    <lineage>
        <taxon>Bacteria</taxon>
        <taxon>Bacillati</taxon>
        <taxon>Actinomycetota</taxon>
        <taxon>Actinomycetes</taxon>
        <taxon>Kitasatosporales</taxon>
        <taxon>Streptomycetaceae</taxon>
        <taxon>Streptomyces</taxon>
    </lineage>
</organism>
<dbReference type="RefSeq" id="WP_069933531.1">
    <property type="nucleotide sequence ID" value="NZ_MEHJ01000001.1"/>
</dbReference>
<dbReference type="OrthoDB" id="4333916at2"/>
<sequence>MAHASAYRADRFVTWGKGTAVHQQQDGARSAPSDAPIYARLVMERGDVPTEVRRVAEAVLREADRAVDFGSVRPAVA</sequence>
<gene>
    <name evidence="1" type="ORF">AS594_02395</name>
</gene>
<accession>A0A1E5P1V2</accession>
<evidence type="ECO:0000313" key="2">
    <source>
        <dbReference type="Proteomes" id="UP000095759"/>
    </source>
</evidence>
<dbReference type="AlphaFoldDB" id="A0A1E5P1V2"/>
<dbReference type="EMBL" id="MEHJ01000001">
    <property type="protein sequence ID" value="OEJ23510.1"/>
    <property type="molecule type" value="Genomic_DNA"/>
</dbReference>
<evidence type="ECO:0000313" key="1">
    <source>
        <dbReference type="EMBL" id="OEJ23510.1"/>
    </source>
</evidence>
<keyword evidence="2" id="KW-1185">Reference proteome</keyword>
<reference evidence="1 2" key="1">
    <citation type="submission" date="2016-08" db="EMBL/GenBank/DDBJ databases">
        <title>Complete genome sequence of Streptomyces agglomeratus strain 6-3-2, a novel anti-MRSA actinomycete isolated from Wuli of Tebit, China.</title>
        <authorList>
            <person name="Chen X."/>
        </authorList>
    </citation>
    <scope>NUCLEOTIDE SEQUENCE [LARGE SCALE GENOMIC DNA]</scope>
    <source>
        <strain evidence="1 2">6-3-2</strain>
    </source>
</reference>
<dbReference type="Proteomes" id="UP000095759">
    <property type="component" value="Unassembled WGS sequence"/>
</dbReference>
<protein>
    <submittedName>
        <fullName evidence="1">Uncharacterized protein</fullName>
    </submittedName>
</protein>
<proteinExistence type="predicted"/>
<name>A0A1E5P1V2_9ACTN</name>
<comment type="caution">
    <text evidence="1">The sequence shown here is derived from an EMBL/GenBank/DDBJ whole genome shotgun (WGS) entry which is preliminary data.</text>
</comment>